<comment type="caution">
    <text evidence="3">The sequence shown here is derived from an EMBL/GenBank/DDBJ whole genome shotgun (WGS) entry which is preliminary data.</text>
</comment>
<dbReference type="RefSeq" id="WP_230215775.1">
    <property type="nucleotide sequence ID" value="NZ_JAJKFT010000002.1"/>
</dbReference>
<dbReference type="InterPro" id="IPR021212">
    <property type="entry name" value="DUF2760"/>
</dbReference>
<accession>A0A9X1MJE9</accession>
<name>A0A9X1MJE9_9BACT</name>
<reference evidence="3" key="1">
    <citation type="submission" date="2021-11" db="EMBL/GenBank/DDBJ databases">
        <title>Genome sequence.</title>
        <authorList>
            <person name="Sun Q."/>
        </authorList>
    </citation>
    <scope>NUCLEOTIDE SEQUENCE</scope>
    <source>
        <strain evidence="3">JC732</strain>
    </source>
</reference>
<evidence type="ECO:0000313" key="4">
    <source>
        <dbReference type="Proteomes" id="UP001139103"/>
    </source>
</evidence>
<dbReference type="Pfam" id="PF10816">
    <property type="entry name" value="DUF2760"/>
    <property type="match status" value="1"/>
</dbReference>
<organism evidence="3 4">
    <name type="scientific">Blastopirellula sediminis</name>
    <dbReference type="NCBI Taxonomy" id="2894196"/>
    <lineage>
        <taxon>Bacteria</taxon>
        <taxon>Pseudomonadati</taxon>
        <taxon>Planctomycetota</taxon>
        <taxon>Planctomycetia</taxon>
        <taxon>Pirellulales</taxon>
        <taxon>Pirellulaceae</taxon>
        <taxon>Blastopirellula</taxon>
    </lineage>
</organism>
<gene>
    <name evidence="3" type="ORF">LOC68_03365</name>
</gene>
<feature type="compositionally biased region" description="Pro residues" evidence="1">
    <location>
        <begin position="46"/>
        <end position="56"/>
    </location>
</feature>
<proteinExistence type="predicted"/>
<protein>
    <submittedName>
        <fullName evidence="3">DUF2760 domain-containing protein</fullName>
    </submittedName>
</protein>
<keyword evidence="4" id="KW-1185">Reference proteome</keyword>
<dbReference type="EMBL" id="JAJKFT010000002">
    <property type="protein sequence ID" value="MCC9627425.1"/>
    <property type="molecule type" value="Genomic_DNA"/>
</dbReference>
<dbReference type="AlphaFoldDB" id="A0A9X1MJE9"/>
<evidence type="ECO:0000313" key="3">
    <source>
        <dbReference type="EMBL" id="MCC9627425.1"/>
    </source>
</evidence>
<sequence>MGRLGTAISLFFKVLFNRETAEKAQAVLLLPPASEAPAKEAKPEPPKPAAPPKPEVPPGVDALVLLAALQREARFLDLFQEDLSSFADAQIGAAVRDVHRDTKATLDRIFGIERLRGEEEGTKIAIPAGFNSLELRLVGSVGATPPESARLVHAGWKATKCELPKWNGEPEAAKILAPAEAEV</sequence>
<feature type="domain" description="DUF2760" evidence="2">
    <location>
        <begin position="61"/>
        <end position="182"/>
    </location>
</feature>
<feature type="region of interest" description="Disordered" evidence="1">
    <location>
        <begin position="35"/>
        <end position="56"/>
    </location>
</feature>
<dbReference type="Proteomes" id="UP001139103">
    <property type="component" value="Unassembled WGS sequence"/>
</dbReference>
<evidence type="ECO:0000256" key="1">
    <source>
        <dbReference type="SAM" id="MobiDB-lite"/>
    </source>
</evidence>
<evidence type="ECO:0000259" key="2">
    <source>
        <dbReference type="Pfam" id="PF10816"/>
    </source>
</evidence>